<evidence type="ECO:0000313" key="1">
    <source>
        <dbReference type="EMBL" id="OFI35840.1"/>
    </source>
</evidence>
<sequence length="139" mass="15407">MSLKVILFAGAAIATLLWAYQISSPRISLSNSSDHKLIEATISLAKEQLKFGELQNGEDKELSYSLLPGEGEYTYRFELSDHSVLSGKCGHFTNFEISKRVIFLVSDKQVIAQDIHGKPMVCDSLHVSRPARQVEHAAT</sequence>
<dbReference type="Proteomes" id="UP000176037">
    <property type="component" value="Unassembled WGS sequence"/>
</dbReference>
<dbReference type="EMBL" id="MJIC01000006">
    <property type="protein sequence ID" value="OFI35840.1"/>
    <property type="molecule type" value="Genomic_DNA"/>
</dbReference>
<keyword evidence="2" id="KW-1185">Reference proteome</keyword>
<evidence type="ECO:0000313" key="2">
    <source>
        <dbReference type="Proteomes" id="UP000176037"/>
    </source>
</evidence>
<accession>A0A1E8FIT7</accession>
<dbReference type="RefSeq" id="WP_070175080.1">
    <property type="nucleotide sequence ID" value="NZ_BMJR01000008.1"/>
</dbReference>
<name>A0A1E8FIT7_9ALTE</name>
<dbReference type="STRING" id="1856405.BFC17_11210"/>
<comment type="caution">
    <text evidence="1">The sequence shown here is derived from an EMBL/GenBank/DDBJ whole genome shotgun (WGS) entry which is preliminary data.</text>
</comment>
<dbReference type="OrthoDB" id="6388009at2"/>
<organism evidence="1 2">
    <name type="scientific">Alteromonas lipolytica</name>
    <dbReference type="NCBI Taxonomy" id="1856405"/>
    <lineage>
        <taxon>Bacteria</taxon>
        <taxon>Pseudomonadati</taxon>
        <taxon>Pseudomonadota</taxon>
        <taxon>Gammaproteobacteria</taxon>
        <taxon>Alteromonadales</taxon>
        <taxon>Alteromonadaceae</taxon>
        <taxon>Alteromonas/Salinimonas group</taxon>
        <taxon>Alteromonas</taxon>
    </lineage>
</organism>
<proteinExistence type="predicted"/>
<protein>
    <submittedName>
        <fullName evidence="1">Uncharacterized protein</fullName>
    </submittedName>
</protein>
<dbReference type="AlphaFoldDB" id="A0A1E8FIT7"/>
<reference evidence="1 2" key="1">
    <citation type="submission" date="2016-09" db="EMBL/GenBank/DDBJ databases">
        <title>Alteromonas lipolytica, a new species isolated from sea water.</title>
        <authorList>
            <person name="Wu Y.-H."/>
            <person name="Cheng H."/>
            <person name="Xu X.-W."/>
        </authorList>
    </citation>
    <scope>NUCLEOTIDE SEQUENCE [LARGE SCALE GENOMIC DNA]</scope>
    <source>
        <strain evidence="1 2">JW12</strain>
    </source>
</reference>
<gene>
    <name evidence="1" type="ORF">BFC17_11210</name>
</gene>